<feature type="domain" description="NolW-like" evidence="14">
    <location>
        <begin position="126"/>
        <end position="186"/>
    </location>
</feature>
<dbReference type="InterPro" id="IPR013356">
    <property type="entry name" value="T2SS_GspD"/>
</dbReference>
<evidence type="ECO:0000256" key="9">
    <source>
        <dbReference type="ARBA" id="ARBA00023237"/>
    </source>
</evidence>
<dbReference type="Gene3D" id="3.30.1370.120">
    <property type="match status" value="3"/>
</dbReference>
<evidence type="ECO:0000256" key="3">
    <source>
        <dbReference type="ARBA" id="ARBA00022448"/>
    </source>
</evidence>
<feature type="domain" description="NolW-like" evidence="14">
    <location>
        <begin position="259"/>
        <end position="357"/>
    </location>
</feature>
<keyword evidence="5" id="KW-0812">Transmembrane</keyword>
<organism evidence="16 17">
    <name type="scientific">Xanthomonas nasturtii</name>
    <dbReference type="NCBI Taxonomy" id="1843581"/>
    <lineage>
        <taxon>Bacteria</taxon>
        <taxon>Pseudomonadati</taxon>
        <taxon>Pseudomonadota</taxon>
        <taxon>Gammaproteobacteria</taxon>
        <taxon>Lysobacterales</taxon>
        <taxon>Lysobacteraceae</taxon>
        <taxon>Xanthomonas</taxon>
    </lineage>
</organism>
<comment type="similarity">
    <text evidence="2">Belongs to the bacterial secretin family. GSP D subfamily.</text>
</comment>
<feature type="domain" description="Type II/III secretion system secretin-like" evidence="13">
    <location>
        <begin position="459"/>
        <end position="623"/>
    </location>
</feature>
<feature type="chain" id="PRO_5017678976" evidence="12">
    <location>
        <begin position="29"/>
        <end position="696"/>
    </location>
</feature>
<evidence type="ECO:0000259" key="14">
    <source>
        <dbReference type="Pfam" id="PF03958"/>
    </source>
</evidence>
<dbReference type="PANTHER" id="PTHR30332">
    <property type="entry name" value="PROBABLE GENERAL SECRETION PATHWAY PROTEIN D"/>
    <property type="match status" value="1"/>
</dbReference>
<dbReference type="GO" id="GO:0015628">
    <property type="term" value="P:protein secretion by the type II secretion system"/>
    <property type="evidence" value="ECO:0007669"/>
    <property type="project" value="InterPro"/>
</dbReference>
<dbReference type="GO" id="GO:0015627">
    <property type="term" value="C:type II protein secretion system complex"/>
    <property type="evidence" value="ECO:0007669"/>
    <property type="project" value="InterPro"/>
</dbReference>
<dbReference type="Pfam" id="PF21305">
    <property type="entry name" value="type_II_gspD_N0"/>
    <property type="match status" value="1"/>
</dbReference>
<dbReference type="InterPro" id="IPR001775">
    <property type="entry name" value="GspD/PilQ"/>
</dbReference>
<dbReference type="InterPro" id="IPR050810">
    <property type="entry name" value="Bact_Secretion_Sys_Channel"/>
</dbReference>
<protein>
    <submittedName>
        <fullName evidence="16">Type II secretion system protein GspD</fullName>
    </submittedName>
</protein>
<dbReference type="RefSeq" id="WP_116905034.1">
    <property type="nucleotide sequence ID" value="NZ_CP142084.2"/>
</dbReference>
<evidence type="ECO:0000259" key="13">
    <source>
        <dbReference type="Pfam" id="PF00263"/>
    </source>
</evidence>
<dbReference type="InterPro" id="IPR038591">
    <property type="entry name" value="NolW-like_sf"/>
</dbReference>
<evidence type="ECO:0000256" key="7">
    <source>
        <dbReference type="ARBA" id="ARBA00022927"/>
    </source>
</evidence>
<name>A0A3E1KQW7_9XANT</name>
<evidence type="ECO:0000313" key="17">
    <source>
        <dbReference type="Proteomes" id="UP000259570"/>
    </source>
</evidence>
<keyword evidence="6 12" id="KW-0732">Signal</keyword>
<evidence type="ECO:0000256" key="6">
    <source>
        <dbReference type="ARBA" id="ARBA00022729"/>
    </source>
</evidence>
<dbReference type="InterPro" id="IPR049371">
    <property type="entry name" value="GspD-like_N0"/>
</dbReference>
<comment type="subcellular location">
    <subcellularLocation>
        <location evidence="1 10">Cell outer membrane</location>
    </subcellularLocation>
</comment>
<keyword evidence="4" id="KW-1134">Transmembrane beta strand</keyword>
<evidence type="ECO:0000256" key="10">
    <source>
        <dbReference type="RuleBase" id="RU004004"/>
    </source>
</evidence>
<dbReference type="Proteomes" id="UP000259570">
    <property type="component" value="Unassembled WGS sequence"/>
</dbReference>
<dbReference type="NCBIfam" id="TIGR02517">
    <property type="entry name" value="type_II_gspD"/>
    <property type="match status" value="1"/>
</dbReference>
<dbReference type="EMBL" id="QUZM01000004">
    <property type="protein sequence ID" value="RFF41885.1"/>
    <property type="molecule type" value="Genomic_DNA"/>
</dbReference>
<dbReference type="PANTHER" id="PTHR30332:SF24">
    <property type="entry name" value="SECRETIN GSPD-RELATED"/>
    <property type="match status" value="1"/>
</dbReference>
<dbReference type="AlphaFoldDB" id="A0A3E1KQW7"/>
<dbReference type="InterPro" id="IPR005644">
    <property type="entry name" value="NolW-like"/>
</dbReference>
<accession>A0A3E1KQW7</accession>
<evidence type="ECO:0000256" key="1">
    <source>
        <dbReference type="ARBA" id="ARBA00004442"/>
    </source>
</evidence>
<keyword evidence="3 10" id="KW-0813">Transport</keyword>
<sequence length="696" mass="73258">MTAVRPLWLLSATLLLALPGLPTTALHAADAPAVRLQDVDLRAFIQDVSRATGITFIVDARVQGSVNVARAQAMSEEDLLGMLLAVLRANGLIAVSSGPATYRIIPDDTAAQQPGSAASGNLGFATQVFTLQRVDARSAAEILKPLIGRGGVIMAMPQGNSLLIADYADNLRRIRTLVAQIDTDRAAIDTVTLRNSSAQELARTLTTLFGQGSERSNVLSVLPVDSSNSLIVRGDPALVQRVVRTAVDLDGRAERRGDVSVVRLQHASAEQLLPVLQQLVGQTPGNEAQAGQDTRSTAVDVANAAGAAQTQVITPAAGKRPVIVRYPGSNALIINADPETQRALMDVIRQLDVHREQVLVEAIVVEISDTAAKRLGVQLLLAGRNGTVPLIATQYSGASPGMVPLAAAAAGTRSGNADDDSVLEQARNVAAQSLLGLSGGLIGLAGQSNDAVFGMIIDAVKSDTGSNLLSTPSIMTLDNEQARILVGQEVPITTGEVLGAANDNPFRTIQRQDVGVELEVRPQINTAGGITLAIKQEVSAIAGPVSAQSSELVFNKRQIETRVVVENGAIVALGGLLDQNDRQTVEKVPLLGDVPGLGALFRHRSRNRDKTNLMVFIRPTIIRDAADAQRMTAPRYSYLRDRQLADGDPEAALDALVRDYLRAPPPQLPAGPASLAPTPTQTPAATPASNARPAQR</sequence>
<evidence type="ECO:0000256" key="4">
    <source>
        <dbReference type="ARBA" id="ARBA00022452"/>
    </source>
</evidence>
<dbReference type="STRING" id="1843581.A7D16_00830"/>
<feature type="domain" description="GspD-like N0" evidence="15">
    <location>
        <begin position="36"/>
        <end position="104"/>
    </location>
</feature>
<gene>
    <name evidence="16" type="primary">gspD</name>
    <name evidence="16" type="ORF">DZD52_03300</name>
</gene>
<dbReference type="Pfam" id="PF00263">
    <property type="entry name" value="Secretin"/>
    <property type="match status" value="1"/>
</dbReference>
<dbReference type="GeneID" id="97210232"/>
<keyword evidence="9" id="KW-0998">Cell outer membrane</keyword>
<feature type="region of interest" description="Disordered" evidence="11">
    <location>
        <begin position="662"/>
        <end position="696"/>
    </location>
</feature>
<reference evidence="16 17" key="1">
    <citation type="submission" date="2018-08" db="EMBL/GenBank/DDBJ databases">
        <title>Genome sequencing of X. nasturtii WHRI 8984.</title>
        <authorList>
            <person name="Studholme D.J."/>
            <person name="Mchugh J."/>
            <person name="Vicente J."/>
        </authorList>
    </citation>
    <scope>NUCLEOTIDE SEQUENCE [LARGE SCALE GENOMIC DNA]</scope>
    <source>
        <strain evidence="16 17">WHRI 8984</strain>
    </source>
</reference>
<evidence type="ECO:0000256" key="8">
    <source>
        <dbReference type="ARBA" id="ARBA00023136"/>
    </source>
</evidence>
<evidence type="ECO:0000259" key="15">
    <source>
        <dbReference type="Pfam" id="PF21305"/>
    </source>
</evidence>
<evidence type="ECO:0000313" key="16">
    <source>
        <dbReference type="EMBL" id="RFF41885.1"/>
    </source>
</evidence>
<proteinExistence type="inferred from homology"/>
<evidence type="ECO:0000256" key="2">
    <source>
        <dbReference type="ARBA" id="ARBA00006980"/>
    </source>
</evidence>
<evidence type="ECO:0000256" key="11">
    <source>
        <dbReference type="SAM" id="MobiDB-lite"/>
    </source>
</evidence>
<dbReference type="PRINTS" id="PR00811">
    <property type="entry name" value="BCTERIALGSPD"/>
</dbReference>
<dbReference type="Pfam" id="PF03958">
    <property type="entry name" value="Secretin_N"/>
    <property type="match status" value="3"/>
</dbReference>
<comment type="caution">
    <text evidence="16">The sequence shown here is derived from an EMBL/GenBank/DDBJ whole genome shotgun (WGS) entry which is preliminary data.</text>
</comment>
<keyword evidence="8" id="KW-0472">Membrane</keyword>
<evidence type="ECO:0000256" key="5">
    <source>
        <dbReference type="ARBA" id="ARBA00022692"/>
    </source>
</evidence>
<feature type="domain" description="NolW-like" evidence="14">
    <location>
        <begin position="190"/>
        <end position="253"/>
    </location>
</feature>
<dbReference type="GO" id="GO:0009279">
    <property type="term" value="C:cell outer membrane"/>
    <property type="evidence" value="ECO:0007669"/>
    <property type="project" value="UniProtKB-SubCell"/>
</dbReference>
<feature type="signal peptide" evidence="12">
    <location>
        <begin position="1"/>
        <end position="28"/>
    </location>
</feature>
<evidence type="ECO:0000256" key="12">
    <source>
        <dbReference type="SAM" id="SignalP"/>
    </source>
</evidence>
<dbReference type="OrthoDB" id="9775455at2"/>
<dbReference type="InterPro" id="IPR004846">
    <property type="entry name" value="T2SS/T3SS_dom"/>
</dbReference>
<feature type="compositionally biased region" description="Low complexity" evidence="11">
    <location>
        <begin position="676"/>
        <end position="688"/>
    </location>
</feature>
<keyword evidence="7" id="KW-0653">Protein transport</keyword>